<protein>
    <submittedName>
        <fullName evidence="2">SETD6 protein</fullName>
    </submittedName>
</protein>
<dbReference type="OrthoDB" id="441812at2759"/>
<feature type="region of interest" description="Disordered" evidence="1">
    <location>
        <begin position="211"/>
        <end position="250"/>
    </location>
</feature>
<keyword evidence="3" id="KW-1185">Reference proteome</keyword>
<dbReference type="InterPro" id="IPR050600">
    <property type="entry name" value="SETD3_SETD6_MTase"/>
</dbReference>
<evidence type="ECO:0000313" key="3">
    <source>
        <dbReference type="Proteomes" id="UP000604046"/>
    </source>
</evidence>
<dbReference type="GO" id="GO:0016279">
    <property type="term" value="F:protein-lysine N-methyltransferase activity"/>
    <property type="evidence" value="ECO:0007669"/>
    <property type="project" value="TreeGrafter"/>
</dbReference>
<dbReference type="SUPFAM" id="SSF82199">
    <property type="entry name" value="SET domain"/>
    <property type="match status" value="1"/>
</dbReference>
<proteinExistence type="predicted"/>
<dbReference type="PANTHER" id="PTHR13271">
    <property type="entry name" value="UNCHARACTERIZED PUTATIVE METHYLTRANSFERASE"/>
    <property type="match status" value="1"/>
</dbReference>
<dbReference type="EMBL" id="CAJNDS010002323">
    <property type="protein sequence ID" value="CAE7431248.1"/>
    <property type="molecule type" value="Genomic_DNA"/>
</dbReference>
<dbReference type="Proteomes" id="UP000604046">
    <property type="component" value="Unassembled WGS sequence"/>
</dbReference>
<reference evidence="2" key="1">
    <citation type="submission" date="2021-02" db="EMBL/GenBank/DDBJ databases">
        <authorList>
            <person name="Dougan E. K."/>
            <person name="Rhodes N."/>
            <person name="Thang M."/>
            <person name="Chan C."/>
        </authorList>
    </citation>
    <scope>NUCLEOTIDE SEQUENCE</scope>
</reference>
<dbReference type="AlphaFoldDB" id="A0A812RE29"/>
<gene>
    <name evidence="2" type="primary">SETD6</name>
    <name evidence="2" type="ORF">SNAT2548_LOCUS23438</name>
</gene>
<organism evidence="2 3">
    <name type="scientific">Symbiodinium natans</name>
    <dbReference type="NCBI Taxonomy" id="878477"/>
    <lineage>
        <taxon>Eukaryota</taxon>
        <taxon>Sar</taxon>
        <taxon>Alveolata</taxon>
        <taxon>Dinophyceae</taxon>
        <taxon>Suessiales</taxon>
        <taxon>Symbiodiniaceae</taxon>
        <taxon>Symbiodinium</taxon>
    </lineage>
</organism>
<dbReference type="GO" id="GO:0005634">
    <property type="term" value="C:nucleus"/>
    <property type="evidence" value="ECO:0007669"/>
    <property type="project" value="TreeGrafter"/>
</dbReference>
<name>A0A812RE29_9DINO</name>
<comment type="caution">
    <text evidence="2">The sequence shown here is derived from an EMBL/GenBank/DDBJ whole genome shotgun (WGS) entry which is preliminary data.</text>
</comment>
<sequence>MGASDDAEKKCRTLEAWLQENGVTWATDAMAFTAQDVVGGMGVVSKRAIRPGEVLANIPKSAALSIRNTSASKLIEDNGLDLDAALRVAIATEVALGARSRWHGYFKSFIKPFEDLPYLWSPEQRALLAGTDAEGTVEETLADLQSEYREVVLPLLDSPPLNDVDISLEDYLRAATLATSRAFTVDDFHLEALVPLADAFNHRCQKVPAGETVREISSPDEAVQRPAASRRRTPPFAPWQGPVPPMQPGR</sequence>
<accession>A0A812RE29</accession>
<dbReference type="PANTHER" id="PTHR13271:SF34">
    <property type="entry name" value="N-LYSINE METHYLTRANSFERASE SETD6"/>
    <property type="match status" value="1"/>
</dbReference>
<dbReference type="CDD" id="cd10527">
    <property type="entry name" value="SET_LSMT"/>
    <property type="match status" value="1"/>
</dbReference>
<evidence type="ECO:0000256" key="1">
    <source>
        <dbReference type="SAM" id="MobiDB-lite"/>
    </source>
</evidence>
<dbReference type="InterPro" id="IPR046341">
    <property type="entry name" value="SET_dom_sf"/>
</dbReference>
<feature type="compositionally biased region" description="Pro residues" evidence="1">
    <location>
        <begin position="235"/>
        <end position="250"/>
    </location>
</feature>
<dbReference type="Gene3D" id="3.90.1410.10">
    <property type="entry name" value="set domain protein methyltransferase, domain 1"/>
    <property type="match status" value="1"/>
</dbReference>
<evidence type="ECO:0000313" key="2">
    <source>
        <dbReference type="EMBL" id="CAE7431248.1"/>
    </source>
</evidence>